<keyword evidence="2" id="KW-1185">Reference proteome</keyword>
<comment type="caution">
    <text evidence="1">The sequence shown here is derived from an EMBL/GenBank/DDBJ whole genome shotgun (WGS) entry which is preliminary data.</text>
</comment>
<evidence type="ECO:0000313" key="2">
    <source>
        <dbReference type="Proteomes" id="UP000377595"/>
    </source>
</evidence>
<name>A0A5M3XZS4_9ACTN</name>
<protein>
    <submittedName>
        <fullName evidence="1">Uncharacterized protein</fullName>
    </submittedName>
</protein>
<reference evidence="1 2" key="1">
    <citation type="submission" date="2019-10" db="EMBL/GenBank/DDBJ databases">
        <title>Whole genome shotgun sequence of Acrocarpospora pleiomorpha NBRC 16267.</title>
        <authorList>
            <person name="Ichikawa N."/>
            <person name="Kimura A."/>
            <person name="Kitahashi Y."/>
            <person name="Komaki H."/>
            <person name="Oguchi A."/>
        </authorList>
    </citation>
    <scope>NUCLEOTIDE SEQUENCE [LARGE SCALE GENOMIC DNA]</scope>
    <source>
        <strain evidence="1 2">NBRC 16267</strain>
    </source>
</reference>
<dbReference type="EMBL" id="BLAF01000087">
    <property type="protein sequence ID" value="GES26436.1"/>
    <property type="molecule type" value="Genomic_DNA"/>
</dbReference>
<evidence type="ECO:0000313" key="1">
    <source>
        <dbReference type="EMBL" id="GES26436.1"/>
    </source>
</evidence>
<dbReference type="Proteomes" id="UP000377595">
    <property type="component" value="Unassembled WGS sequence"/>
</dbReference>
<accession>A0A5M3XZS4</accession>
<proteinExistence type="predicted"/>
<organism evidence="1 2">
    <name type="scientific">Acrocarpospora pleiomorpha</name>
    <dbReference type="NCBI Taxonomy" id="90975"/>
    <lineage>
        <taxon>Bacteria</taxon>
        <taxon>Bacillati</taxon>
        <taxon>Actinomycetota</taxon>
        <taxon>Actinomycetes</taxon>
        <taxon>Streptosporangiales</taxon>
        <taxon>Streptosporangiaceae</taxon>
        <taxon>Acrocarpospora</taxon>
    </lineage>
</organism>
<sequence length="108" mass="11412">METSCGACCGGGVREAGTGVSPGSLRFLVRVGSVLDDETARCGTPGGWYGVDMTRNPHSLSPGVQPILAVAAERETYCEGDSHPPRLCRNAVTRSGACIRWRTTRLCV</sequence>
<dbReference type="AlphaFoldDB" id="A0A5M3XZS4"/>
<gene>
    <name evidence="1" type="ORF">Aple_093350</name>
</gene>